<evidence type="ECO:0000313" key="3">
    <source>
        <dbReference type="Proteomes" id="UP000265663"/>
    </source>
</evidence>
<evidence type="ECO:0000256" key="1">
    <source>
        <dbReference type="SAM" id="MobiDB-lite"/>
    </source>
</evidence>
<feature type="compositionally biased region" description="Basic residues" evidence="1">
    <location>
        <begin position="48"/>
        <end position="57"/>
    </location>
</feature>
<organism evidence="2 3">
    <name type="scientific">Pyrenophora seminiperda CCB06</name>
    <dbReference type="NCBI Taxonomy" id="1302712"/>
    <lineage>
        <taxon>Eukaryota</taxon>
        <taxon>Fungi</taxon>
        <taxon>Dikarya</taxon>
        <taxon>Ascomycota</taxon>
        <taxon>Pezizomycotina</taxon>
        <taxon>Dothideomycetes</taxon>
        <taxon>Pleosporomycetidae</taxon>
        <taxon>Pleosporales</taxon>
        <taxon>Pleosporineae</taxon>
        <taxon>Pleosporaceae</taxon>
        <taxon>Pyrenophora</taxon>
    </lineage>
</organism>
<dbReference type="AlphaFoldDB" id="A0A3M7MFC0"/>
<feature type="region of interest" description="Disordered" evidence="1">
    <location>
        <begin position="74"/>
        <end position="96"/>
    </location>
</feature>
<feature type="region of interest" description="Disordered" evidence="1">
    <location>
        <begin position="1"/>
        <end position="59"/>
    </location>
</feature>
<gene>
    <name evidence="2" type="ORF">GMOD_00008957</name>
</gene>
<feature type="region of interest" description="Disordered" evidence="1">
    <location>
        <begin position="185"/>
        <end position="206"/>
    </location>
</feature>
<dbReference type="Proteomes" id="UP000265663">
    <property type="component" value="Unassembled WGS sequence"/>
</dbReference>
<keyword evidence="3" id="KW-1185">Reference proteome</keyword>
<reference evidence="2 3" key="1">
    <citation type="journal article" date="2014" name="PLoS ONE">
        <title>De novo Genome Assembly of the Fungal Plant Pathogen Pyrenophora semeniperda.</title>
        <authorList>
            <person name="Soliai M.M."/>
            <person name="Meyer S.E."/>
            <person name="Udall J.A."/>
            <person name="Elzinga D.E."/>
            <person name="Hermansen R.A."/>
            <person name="Bodily P.M."/>
            <person name="Hart A.A."/>
            <person name="Coleman C.E."/>
        </authorList>
    </citation>
    <scope>NUCLEOTIDE SEQUENCE [LARGE SCALE GENOMIC DNA]</scope>
    <source>
        <strain evidence="2 3">CCB06</strain>
        <tissue evidence="2">Mycelium</tissue>
    </source>
</reference>
<feature type="region of interest" description="Disordered" evidence="1">
    <location>
        <begin position="130"/>
        <end position="172"/>
    </location>
</feature>
<dbReference type="EMBL" id="KE747839">
    <property type="protein sequence ID" value="RMZ73158.1"/>
    <property type="molecule type" value="Genomic_DNA"/>
</dbReference>
<sequence>MPMRTNVEKKEDSTAKRRPSVRRNSDPVPLSRTHDSTNLSNRQGAGRIAKRPTRWRGPKNVAAFVQSSTARMFKVQSTNSQQAVEPKQVIPQAETHDVQLRFSFSTDSDEDSEQEDSDNTFTEGLSQLSMENQGNSSASSSFEKASPVQRQLTTAQPPQSEPKPKREGYGFSYSDSFMFDSDDYPDTECEWEPEKPEGSRGSAPYNPYLNRDGTISGTSFENGSFDELVVLRDVGSFHLDRPQRRLSCTRATREDTVRLKRQAKMLMAKFDESSDVQAQLLARVERMVHAERQKTGDTPGPNLMTHCALKLRDYLLKSKADRIETGEHRTHVEHEIEWIKWLVEASRTGVMHVRTEGCTCRPEWEGL</sequence>
<name>A0A3M7MFC0_9PLEO</name>
<accession>A0A3M7MFC0</accession>
<feature type="compositionally biased region" description="Polar residues" evidence="1">
    <location>
        <begin position="148"/>
        <end position="158"/>
    </location>
</feature>
<evidence type="ECO:0000313" key="2">
    <source>
        <dbReference type="EMBL" id="RMZ73158.1"/>
    </source>
</evidence>
<proteinExistence type="predicted"/>
<dbReference type="OrthoDB" id="3753493at2759"/>
<feature type="compositionally biased region" description="Basic and acidic residues" evidence="1">
    <location>
        <begin position="1"/>
        <end position="15"/>
    </location>
</feature>
<feature type="compositionally biased region" description="Polar residues" evidence="1">
    <location>
        <begin position="74"/>
        <end position="83"/>
    </location>
</feature>
<protein>
    <submittedName>
        <fullName evidence="2">Replication factor c subunit 3</fullName>
    </submittedName>
</protein>